<name>A0ABP7NBH0_9GAMM</name>
<evidence type="ECO:0000256" key="9">
    <source>
        <dbReference type="ARBA" id="ARBA00025772"/>
    </source>
</evidence>
<evidence type="ECO:0000256" key="1">
    <source>
        <dbReference type="ARBA" id="ARBA00004377"/>
    </source>
</evidence>
<evidence type="ECO:0000256" key="4">
    <source>
        <dbReference type="ARBA" id="ARBA00022481"/>
    </source>
</evidence>
<accession>A0ABP7NBH0</accession>
<keyword evidence="6 11" id="KW-0812">Transmembrane</keyword>
<feature type="domain" description="General secretion pathway GspH" evidence="12">
    <location>
        <begin position="43"/>
        <end position="162"/>
    </location>
</feature>
<dbReference type="Gene3D" id="3.55.40.10">
    <property type="entry name" value="minor pseudopilin epsh domain"/>
    <property type="match status" value="1"/>
</dbReference>
<organism evidence="13 14">
    <name type="scientific">Litoribacillus peritrichatus</name>
    <dbReference type="NCBI Taxonomy" id="718191"/>
    <lineage>
        <taxon>Bacteria</taxon>
        <taxon>Pseudomonadati</taxon>
        <taxon>Pseudomonadota</taxon>
        <taxon>Gammaproteobacteria</taxon>
        <taxon>Oceanospirillales</taxon>
        <taxon>Oceanospirillaceae</taxon>
        <taxon>Litoribacillus</taxon>
    </lineage>
</organism>
<dbReference type="InterPro" id="IPR045584">
    <property type="entry name" value="Pilin-like"/>
</dbReference>
<protein>
    <recommendedName>
        <fullName evidence="2">Type II secretion system protein H</fullName>
    </recommendedName>
    <alternativeName>
        <fullName evidence="10">General secretion pathway protein H</fullName>
    </alternativeName>
</protein>
<evidence type="ECO:0000256" key="7">
    <source>
        <dbReference type="ARBA" id="ARBA00022989"/>
    </source>
</evidence>
<dbReference type="RefSeq" id="WP_344800647.1">
    <property type="nucleotide sequence ID" value="NZ_BAABBN010000015.1"/>
</dbReference>
<keyword evidence="4" id="KW-0488">Methylation</keyword>
<evidence type="ECO:0000313" key="13">
    <source>
        <dbReference type="EMBL" id="GAA3941915.1"/>
    </source>
</evidence>
<dbReference type="Pfam" id="PF07963">
    <property type="entry name" value="N_methyl"/>
    <property type="match status" value="1"/>
</dbReference>
<evidence type="ECO:0000256" key="11">
    <source>
        <dbReference type="SAM" id="Phobius"/>
    </source>
</evidence>
<evidence type="ECO:0000256" key="8">
    <source>
        <dbReference type="ARBA" id="ARBA00023136"/>
    </source>
</evidence>
<keyword evidence="8 11" id="KW-0472">Membrane</keyword>
<evidence type="ECO:0000256" key="5">
    <source>
        <dbReference type="ARBA" id="ARBA00022519"/>
    </source>
</evidence>
<evidence type="ECO:0000259" key="12">
    <source>
        <dbReference type="Pfam" id="PF12019"/>
    </source>
</evidence>
<gene>
    <name evidence="13" type="ORF">GCM10022277_42270</name>
</gene>
<dbReference type="Pfam" id="PF12019">
    <property type="entry name" value="GspH"/>
    <property type="match status" value="1"/>
</dbReference>
<reference evidence="14" key="1">
    <citation type="journal article" date="2019" name="Int. J. Syst. Evol. Microbiol.">
        <title>The Global Catalogue of Microorganisms (GCM) 10K type strain sequencing project: providing services to taxonomists for standard genome sequencing and annotation.</title>
        <authorList>
            <consortium name="The Broad Institute Genomics Platform"/>
            <consortium name="The Broad Institute Genome Sequencing Center for Infectious Disease"/>
            <person name="Wu L."/>
            <person name="Ma J."/>
        </authorList>
    </citation>
    <scope>NUCLEOTIDE SEQUENCE [LARGE SCALE GENOMIC DNA]</scope>
    <source>
        <strain evidence="14">JCM 17551</strain>
    </source>
</reference>
<keyword evidence="7 11" id="KW-1133">Transmembrane helix</keyword>
<proteinExistence type="inferred from homology"/>
<feature type="transmembrane region" description="Helical" evidence="11">
    <location>
        <begin position="7"/>
        <end position="28"/>
    </location>
</feature>
<dbReference type="InterPro" id="IPR012902">
    <property type="entry name" value="N_methyl_site"/>
</dbReference>
<keyword evidence="5" id="KW-0997">Cell inner membrane</keyword>
<dbReference type="SUPFAM" id="SSF54523">
    <property type="entry name" value="Pili subunits"/>
    <property type="match status" value="1"/>
</dbReference>
<evidence type="ECO:0000256" key="3">
    <source>
        <dbReference type="ARBA" id="ARBA00022475"/>
    </source>
</evidence>
<dbReference type="EMBL" id="BAABBN010000015">
    <property type="protein sequence ID" value="GAA3941915.1"/>
    <property type="molecule type" value="Genomic_DNA"/>
</dbReference>
<comment type="caution">
    <text evidence="13">The sequence shown here is derived from an EMBL/GenBank/DDBJ whole genome shotgun (WGS) entry which is preliminary data.</text>
</comment>
<keyword evidence="14" id="KW-1185">Reference proteome</keyword>
<evidence type="ECO:0000256" key="2">
    <source>
        <dbReference type="ARBA" id="ARBA00021549"/>
    </source>
</evidence>
<dbReference type="Proteomes" id="UP001501565">
    <property type="component" value="Unassembled WGS sequence"/>
</dbReference>
<comment type="similarity">
    <text evidence="9">Belongs to the GSP H family.</text>
</comment>
<comment type="subcellular location">
    <subcellularLocation>
        <location evidence="1">Cell inner membrane</location>
        <topology evidence="1">Single-pass membrane protein</topology>
    </subcellularLocation>
</comment>
<evidence type="ECO:0000256" key="6">
    <source>
        <dbReference type="ARBA" id="ARBA00022692"/>
    </source>
</evidence>
<keyword evidence="3" id="KW-1003">Cell membrane</keyword>
<dbReference type="InterPro" id="IPR022346">
    <property type="entry name" value="T2SS_GspH"/>
</dbReference>
<sequence length="191" mass="21491">MNKNIRGFSLLELTIVIAIVAVTAYLAAPSFNQWRNKHNVETAVSTLMDAINFTRYTAIETDSTITLCPTKDRQTCSSDWQGAIMIFKDLDKNRTLDQQDELIRVETLNLDGFIKSESWFGSNRYLQMTPNGLTNNQNGRYTICPKNGDDQLARQIIINRRGKARLAKDWNQDGIIDGNKGNPISCSNNAA</sequence>
<evidence type="ECO:0000256" key="10">
    <source>
        <dbReference type="ARBA" id="ARBA00030775"/>
    </source>
</evidence>
<evidence type="ECO:0000313" key="14">
    <source>
        <dbReference type="Proteomes" id="UP001501565"/>
    </source>
</evidence>
<dbReference type="NCBIfam" id="TIGR02532">
    <property type="entry name" value="IV_pilin_GFxxxE"/>
    <property type="match status" value="1"/>
</dbReference>